<evidence type="ECO:0000313" key="2">
    <source>
        <dbReference type="Proteomes" id="UP001497623"/>
    </source>
</evidence>
<evidence type="ECO:0008006" key="3">
    <source>
        <dbReference type="Google" id="ProtNLM"/>
    </source>
</evidence>
<name>A0AAV2SCL1_MEGNR</name>
<accession>A0AAV2SCL1</accession>
<feature type="non-terminal residue" evidence="1">
    <location>
        <position position="1"/>
    </location>
</feature>
<feature type="non-terminal residue" evidence="1">
    <location>
        <position position="121"/>
    </location>
</feature>
<gene>
    <name evidence="1" type="ORF">MNOR_LOCUS35762</name>
</gene>
<dbReference type="AlphaFoldDB" id="A0AAV2SCL1"/>
<keyword evidence="2" id="KW-1185">Reference proteome</keyword>
<dbReference type="Proteomes" id="UP001497623">
    <property type="component" value="Unassembled WGS sequence"/>
</dbReference>
<reference evidence="1 2" key="1">
    <citation type="submission" date="2024-05" db="EMBL/GenBank/DDBJ databases">
        <authorList>
            <person name="Wallberg A."/>
        </authorList>
    </citation>
    <scope>NUCLEOTIDE SEQUENCE [LARGE SCALE GENOMIC DNA]</scope>
</reference>
<proteinExistence type="predicted"/>
<sequence length="121" mass="14004">PSSLNSYEKYRANDDDVDVFAMFGSQMGYDSVDHDLHQKILNKYSNVYFTDQPQTLNHKSFQKDSVTNGRNKSQHVPADVAHTLNIMDYDDLIVLDTLEIPRKSRKKRQSNIPPHTFPFTD</sequence>
<evidence type="ECO:0000313" key="1">
    <source>
        <dbReference type="EMBL" id="CAL4184108.1"/>
    </source>
</evidence>
<protein>
    <recommendedName>
        <fullName evidence="3">Neurotrophin-3</fullName>
    </recommendedName>
</protein>
<organism evidence="1 2">
    <name type="scientific">Meganyctiphanes norvegica</name>
    <name type="common">Northern krill</name>
    <name type="synonym">Thysanopoda norvegica</name>
    <dbReference type="NCBI Taxonomy" id="48144"/>
    <lineage>
        <taxon>Eukaryota</taxon>
        <taxon>Metazoa</taxon>
        <taxon>Ecdysozoa</taxon>
        <taxon>Arthropoda</taxon>
        <taxon>Crustacea</taxon>
        <taxon>Multicrustacea</taxon>
        <taxon>Malacostraca</taxon>
        <taxon>Eumalacostraca</taxon>
        <taxon>Eucarida</taxon>
        <taxon>Euphausiacea</taxon>
        <taxon>Euphausiidae</taxon>
        <taxon>Meganyctiphanes</taxon>
    </lineage>
</organism>
<dbReference type="EMBL" id="CAXKWB010061253">
    <property type="protein sequence ID" value="CAL4184108.1"/>
    <property type="molecule type" value="Genomic_DNA"/>
</dbReference>
<comment type="caution">
    <text evidence="1">The sequence shown here is derived from an EMBL/GenBank/DDBJ whole genome shotgun (WGS) entry which is preliminary data.</text>
</comment>